<name>A0A380FA33_STAGA</name>
<dbReference type="InterPro" id="IPR051927">
    <property type="entry name" value="Zn_Chap_cDPG_Synth"/>
</dbReference>
<dbReference type="Gene3D" id="3.40.50.300">
    <property type="entry name" value="P-loop containing nucleotide triphosphate hydrolases"/>
    <property type="match status" value="1"/>
</dbReference>
<evidence type="ECO:0000259" key="1">
    <source>
        <dbReference type="Pfam" id="PF02492"/>
    </source>
</evidence>
<dbReference type="Pfam" id="PF02492">
    <property type="entry name" value="cobW"/>
    <property type="match status" value="1"/>
</dbReference>
<protein>
    <submittedName>
        <fullName evidence="2">Putative GTPases (G3E family) protein</fullName>
    </submittedName>
</protein>
<dbReference type="Proteomes" id="UP000255277">
    <property type="component" value="Unassembled WGS sequence"/>
</dbReference>
<reference evidence="2 3" key="1">
    <citation type="submission" date="2018-06" db="EMBL/GenBank/DDBJ databases">
        <authorList>
            <consortium name="Pathogen Informatics"/>
            <person name="Doyle S."/>
        </authorList>
    </citation>
    <scope>NUCLEOTIDE SEQUENCE [LARGE SCALE GENOMIC DNA]</scope>
    <source>
        <strain evidence="2 3">NCTC12195</strain>
    </source>
</reference>
<evidence type="ECO:0000313" key="3">
    <source>
        <dbReference type="Proteomes" id="UP000255277"/>
    </source>
</evidence>
<dbReference type="InterPro" id="IPR027417">
    <property type="entry name" value="P-loop_NTPase"/>
</dbReference>
<dbReference type="PANTHER" id="PTHR43603">
    <property type="entry name" value="COBW DOMAIN-CONTAINING PROTEIN DDB_G0274527"/>
    <property type="match status" value="1"/>
</dbReference>
<proteinExistence type="predicted"/>
<dbReference type="STRING" id="1293.SH09_01030"/>
<dbReference type="SUPFAM" id="SSF52540">
    <property type="entry name" value="P-loop containing nucleoside triphosphate hydrolases"/>
    <property type="match status" value="1"/>
</dbReference>
<dbReference type="InterPro" id="IPR003495">
    <property type="entry name" value="CobW/HypB/UreG_nucleotide-bd"/>
</dbReference>
<feature type="domain" description="CobW/HypB/UreG nucleotide-binding" evidence="1">
    <location>
        <begin position="3"/>
        <end position="128"/>
    </location>
</feature>
<accession>A0A380FA33</accession>
<dbReference type="PANTHER" id="PTHR43603:SF3">
    <property type="entry name" value="ZINC CHAPERONE YCIC"/>
    <property type="match status" value="1"/>
</dbReference>
<evidence type="ECO:0000313" key="2">
    <source>
        <dbReference type="EMBL" id="SUM31048.1"/>
    </source>
</evidence>
<sequence length="173" mass="19802">MNSYVKRGDIEQIIIESTGISEPVPVAQTFSYMDEEMGIDLSKLCRLDTMVTVVDANRFINDLQSQDLLNDRGQGVSDDDERTIADLLIDQIEFCNVLILNKTDLVSAEQLDELEQILRKLQPEAKLIRTIRGRVKLSDVLNTQRFDFETASSSAGWIRELDTWRSRNAYTRN</sequence>
<gene>
    <name evidence="2" type="ORF">NCTC12195_00453</name>
</gene>
<dbReference type="EMBL" id="UHDK01000001">
    <property type="protein sequence ID" value="SUM31048.1"/>
    <property type="molecule type" value="Genomic_DNA"/>
</dbReference>
<organism evidence="2 3">
    <name type="scientific">Staphylococcus gallinarum</name>
    <dbReference type="NCBI Taxonomy" id="1293"/>
    <lineage>
        <taxon>Bacteria</taxon>
        <taxon>Bacillati</taxon>
        <taxon>Bacillota</taxon>
        <taxon>Bacilli</taxon>
        <taxon>Bacillales</taxon>
        <taxon>Staphylococcaceae</taxon>
        <taxon>Staphylococcus</taxon>
    </lineage>
</organism>
<dbReference type="AlphaFoldDB" id="A0A380FA33"/>